<feature type="coiled-coil region" evidence="1">
    <location>
        <begin position="52"/>
        <end position="79"/>
    </location>
</feature>
<evidence type="ECO:0000313" key="3">
    <source>
        <dbReference type="Proteomes" id="UP000567179"/>
    </source>
</evidence>
<comment type="caution">
    <text evidence="2">The sequence shown here is derived from an EMBL/GenBank/DDBJ whole genome shotgun (WGS) entry which is preliminary data.</text>
</comment>
<keyword evidence="1" id="KW-0175">Coiled coil</keyword>
<dbReference type="Proteomes" id="UP000567179">
    <property type="component" value="Unassembled WGS sequence"/>
</dbReference>
<protein>
    <recommendedName>
        <fullName evidence="4">F-box domain-containing protein</fullName>
    </recommendedName>
</protein>
<sequence>MKPDPDAKPLKFDDLKSVFSVDLLDALSNNRPPQEGALRSAAAICEDPDSFVATAAKRRRLINREIKKLQEERMKLSNEANVRITLRNACNTISAPIRRVPLDVIREITLHALDDHPSGAWKSSPMTLARVCSAWRIRALDHDSIIKYTRLVQKWFLRATYSPKSFFLYVDCGIPTGAPSHNLKLFLKAIGPSLTRLIHLGIGSHDWAELMMHFTNIELDVSELQKLDFLGQVSVGQLHSLTKLASINERITIFKDAKLLITLTATQEIRAFMPSFEFIPWNQLSDISIMEHFTQ</sequence>
<gene>
    <name evidence="2" type="ORF">D9619_001310</name>
</gene>
<evidence type="ECO:0000313" key="2">
    <source>
        <dbReference type="EMBL" id="KAF5321284.1"/>
    </source>
</evidence>
<dbReference type="EMBL" id="JAACJJ010000028">
    <property type="protein sequence ID" value="KAF5321284.1"/>
    <property type="molecule type" value="Genomic_DNA"/>
</dbReference>
<dbReference type="OrthoDB" id="3069011at2759"/>
<evidence type="ECO:0000256" key="1">
    <source>
        <dbReference type="SAM" id="Coils"/>
    </source>
</evidence>
<organism evidence="2 3">
    <name type="scientific">Psilocybe cf. subviscida</name>
    <dbReference type="NCBI Taxonomy" id="2480587"/>
    <lineage>
        <taxon>Eukaryota</taxon>
        <taxon>Fungi</taxon>
        <taxon>Dikarya</taxon>
        <taxon>Basidiomycota</taxon>
        <taxon>Agaricomycotina</taxon>
        <taxon>Agaricomycetes</taxon>
        <taxon>Agaricomycetidae</taxon>
        <taxon>Agaricales</taxon>
        <taxon>Agaricineae</taxon>
        <taxon>Strophariaceae</taxon>
        <taxon>Psilocybe</taxon>
    </lineage>
</organism>
<evidence type="ECO:0008006" key="4">
    <source>
        <dbReference type="Google" id="ProtNLM"/>
    </source>
</evidence>
<name>A0A8H5F2K2_9AGAR</name>
<keyword evidence="3" id="KW-1185">Reference proteome</keyword>
<proteinExistence type="predicted"/>
<reference evidence="2 3" key="1">
    <citation type="journal article" date="2020" name="ISME J.">
        <title>Uncovering the hidden diversity of litter-decomposition mechanisms in mushroom-forming fungi.</title>
        <authorList>
            <person name="Floudas D."/>
            <person name="Bentzer J."/>
            <person name="Ahren D."/>
            <person name="Johansson T."/>
            <person name="Persson P."/>
            <person name="Tunlid A."/>
        </authorList>
    </citation>
    <scope>NUCLEOTIDE SEQUENCE [LARGE SCALE GENOMIC DNA]</scope>
    <source>
        <strain evidence="2 3">CBS 101986</strain>
    </source>
</reference>
<dbReference type="AlphaFoldDB" id="A0A8H5F2K2"/>
<accession>A0A8H5F2K2</accession>